<feature type="region of interest" description="Disordered" evidence="1">
    <location>
        <begin position="69"/>
        <end position="89"/>
    </location>
</feature>
<keyword evidence="3" id="KW-0732">Signal</keyword>
<dbReference type="STRING" id="266265.Bxe_B2099"/>
<name>Q13PV1_PARXL</name>
<dbReference type="SUPFAM" id="SSF141868">
    <property type="entry name" value="EAL domain-like"/>
    <property type="match status" value="1"/>
</dbReference>
<dbReference type="Proteomes" id="UP000001817">
    <property type="component" value="Chromosome 2"/>
</dbReference>
<dbReference type="InterPro" id="IPR052155">
    <property type="entry name" value="Biofilm_reg_signaling"/>
</dbReference>
<dbReference type="SMART" id="SM00052">
    <property type="entry name" value="EAL"/>
    <property type="match status" value="1"/>
</dbReference>
<dbReference type="InterPro" id="IPR001633">
    <property type="entry name" value="EAL_dom"/>
</dbReference>
<keyword evidence="2" id="KW-0472">Membrane</keyword>
<keyword evidence="2" id="KW-0812">Transmembrane</keyword>
<dbReference type="EMBL" id="CP000271">
    <property type="protein sequence ID" value="ABE33888.1"/>
    <property type="molecule type" value="Genomic_DNA"/>
</dbReference>
<keyword evidence="6" id="KW-1185">Reference proteome</keyword>
<reference evidence="5 6" key="1">
    <citation type="journal article" date="2006" name="Proc. Natl. Acad. Sci. U.S.A.">
        <title>Burkholderia xenovorans LB400 harbors a multi-replicon, 9.73-Mbp genome shaped for versatility.</title>
        <authorList>
            <person name="Chain P.S."/>
            <person name="Denef V.J."/>
            <person name="Konstantinidis K.T."/>
            <person name="Vergez L.M."/>
            <person name="Agullo L."/>
            <person name="Reyes V.L."/>
            <person name="Hauser L."/>
            <person name="Cordova M."/>
            <person name="Gomez L."/>
            <person name="Gonzalez M."/>
            <person name="Land M."/>
            <person name="Lao V."/>
            <person name="Larimer F."/>
            <person name="LiPuma J.J."/>
            <person name="Mahenthiralingam E."/>
            <person name="Malfatti S.A."/>
            <person name="Marx C.J."/>
            <person name="Parnell J.J."/>
            <person name="Ramette A."/>
            <person name="Richardson P."/>
            <person name="Seeger M."/>
            <person name="Smith D."/>
            <person name="Spilker T."/>
            <person name="Sul W.J."/>
            <person name="Tsoi T.V."/>
            <person name="Ulrich L.E."/>
            <person name="Zhulin I.B."/>
            <person name="Tiedje J.M."/>
        </authorList>
    </citation>
    <scope>NUCLEOTIDE SEQUENCE [LARGE SCALE GENOMIC DNA]</scope>
    <source>
        <strain evidence="5 6">LB400</strain>
    </source>
</reference>
<gene>
    <name evidence="5" type="ORF">Bxe_B2099</name>
</gene>
<proteinExistence type="predicted"/>
<feature type="transmembrane region" description="Helical" evidence="2">
    <location>
        <begin position="186"/>
        <end position="211"/>
    </location>
</feature>
<dbReference type="AlphaFoldDB" id="Q13PV1"/>
<organism evidence="5 6">
    <name type="scientific">Paraburkholderia xenovorans (strain LB400)</name>
    <dbReference type="NCBI Taxonomy" id="266265"/>
    <lineage>
        <taxon>Bacteria</taxon>
        <taxon>Pseudomonadati</taxon>
        <taxon>Pseudomonadota</taxon>
        <taxon>Betaproteobacteria</taxon>
        <taxon>Burkholderiales</taxon>
        <taxon>Burkholderiaceae</taxon>
        <taxon>Paraburkholderia</taxon>
    </lineage>
</organism>
<keyword evidence="2" id="KW-1133">Transmembrane helix</keyword>
<feature type="domain" description="EAL" evidence="4">
    <location>
        <begin position="218"/>
        <end position="465"/>
    </location>
</feature>
<dbReference type="KEGG" id="bxe:Bxe_B2099"/>
<accession>Q13PV1</accession>
<dbReference type="CDD" id="cd01948">
    <property type="entry name" value="EAL"/>
    <property type="match status" value="1"/>
</dbReference>
<evidence type="ECO:0000313" key="6">
    <source>
        <dbReference type="Proteomes" id="UP000001817"/>
    </source>
</evidence>
<dbReference type="Pfam" id="PF00563">
    <property type="entry name" value="EAL"/>
    <property type="match status" value="1"/>
</dbReference>
<dbReference type="Gene3D" id="3.20.20.450">
    <property type="entry name" value="EAL domain"/>
    <property type="match status" value="1"/>
</dbReference>
<dbReference type="PANTHER" id="PTHR44757">
    <property type="entry name" value="DIGUANYLATE CYCLASE DGCP"/>
    <property type="match status" value="1"/>
</dbReference>
<evidence type="ECO:0000313" key="5">
    <source>
        <dbReference type="EMBL" id="ABE33888.1"/>
    </source>
</evidence>
<feature type="signal peptide" evidence="3">
    <location>
        <begin position="1"/>
        <end position="22"/>
    </location>
</feature>
<feature type="chain" id="PRO_5004182504" evidence="3">
    <location>
        <begin position="23"/>
        <end position="477"/>
    </location>
</feature>
<feature type="compositionally biased region" description="Low complexity" evidence="1">
    <location>
        <begin position="152"/>
        <end position="166"/>
    </location>
</feature>
<dbReference type="KEGG" id="bxb:DR64_7399"/>
<protein>
    <submittedName>
        <fullName evidence="5">Diguanylate phosphodiesterase (EAL domain)</fullName>
    </submittedName>
</protein>
<evidence type="ECO:0000256" key="3">
    <source>
        <dbReference type="SAM" id="SignalP"/>
    </source>
</evidence>
<sequence>MRMQWLPAVVLAVVLMMTGAHAQEHQALISDTDCTSPPLILIPAALGGATATPLKPVDGARLACSVSAGVPKPQADAPRSSSDRMPADVQPPLTGPVAASGNAEWAYMSGMPLVASGPVFTGLAPESSRSSPPERALDAAGLTGCKGGEACEGGAAPGQPAELAQPRPRPDVRPVAGARTRVSRRLLVGLAAWLALWLIICLLIHCAWMFYRRHLTPDARLVRAAKAGIKRGEFRVEYQPLVSLREGRCVGVDALIRWDNVEYGQLGPHHYMSRIEKRSFIGPVTRFILSTAVRELGPLVASRSLYIGIKVAARHVESPTFVSDVIGSAESILPRLVLHMPEEHCARPTKSVLDAVTVLRARGVRLAMSSVTSVDTYSALHEAFQFDLLKIDRGILALDDRERRQRLEAFVDTARELGSIVVAEGVESASHHRVVSRSGAEIGQGFFYGRTMILSLLVTFLNAGGNSLRGKRVRPWQ</sequence>
<dbReference type="PROSITE" id="PS50883">
    <property type="entry name" value="EAL"/>
    <property type="match status" value="1"/>
</dbReference>
<dbReference type="eggNOG" id="COG2200">
    <property type="taxonomic scope" value="Bacteria"/>
</dbReference>
<dbReference type="InterPro" id="IPR035919">
    <property type="entry name" value="EAL_sf"/>
</dbReference>
<evidence type="ECO:0000256" key="2">
    <source>
        <dbReference type="SAM" id="Phobius"/>
    </source>
</evidence>
<dbReference type="PANTHER" id="PTHR44757:SF2">
    <property type="entry name" value="BIOFILM ARCHITECTURE MAINTENANCE PROTEIN MBAA"/>
    <property type="match status" value="1"/>
</dbReference>
<evidence type="ECO:0000256" key="1">
    <source>
        <dbReference type="SAM" id="MobiDB-lite"/>
    </source>
</evidence>
<feature type="region of interest" description="Disordered" evidence="1">
    <location>
        <begin position="151"/>
        <end position="174"/>
    </location>
</feature>
<evidence type="ECO:0000259" key="4">
    <source>
        <dbReference type="PROSITE" id="PS50883"/>
    </source>
</evidence>